<proteinExistence type="predicted"/>
<dbReference type="Proteomes" id="UP001634394">
    <property type="component" value="Unassembled WGS sequence"/>
</dbReference>
<comment type="caution">
    <text evidence="1">The sequence shown here is derived from an EMBL/GenBank/DDBJ whole genome shotgun (WGS) entry which is preliminary data.</text>
</comment>
<name>A0ABD3WCK7_SINWO</name>
<feature type="non-terminal residue" evidence="1">
    <location>
        <position position="49"/>
    </location>
</feature>
<reference evidence="1 2" key="1">
    <citation type="submission" date="2024-11" db="EMBL/GenBank/DDBJ databases">
        <title>Chromosome-level genome assembly of the freshwater bivalve Anodonta woodiana.</title>
        <authorList>
            <person name="Chen X."/>
        </authorList>
    </citation>
    <scope>NUCLEOTIDE SEQUENCE [LARGE SCALE GENOMIC DNA]</scope>
    <source>
        <strain evidence="1">MN2024</strain>
        <tissue evidence="1">Gills</tissue>
    </source>
</reference>
<organism evidence="1 2">
    <name type="scientific">Sinanodonta woodiana</name>
    <name type="common">Chinese pond mussel</name>
    <name type="synonym">Anodonta woodiana</name>
    <dbReference type="NCBI Taxonomy" id="1069815"/>
    <lineage>
        <taxon>Eukaryota</taxon>
        <taxon>Metazoa</taxon>
        <taxon>Spiralia</taxon>
        <taxon>Lophotrochozoa</taxon>
        <taxon>Mollusca</taxon>
        <taxon>Bivalvia</taxon>
        <taxon>Autobranchia</taxon>
        <taxon>Heteroconchia</taxon>
        <taxon>Palaeoheterodonta</taxon>
        <taxon>Unionida</taxon>
        <taxon>Unionoidea</taxon>
        <taxon>Unionidae</taxon>
        <taxon>Unioninae</taxon>
        <taxon>Sinanodonta</taxon>
    </lineage>
</organism>
<gene>
    <name evidence="1" type="ORF">ACJMK2_039626</name>
</gene>
<evidence type="ECO:0000313" key="2">
    <source>
        <dbReference type="Proteomes" id="UP001634394"/>
    </source>
</evidence>
<feature type="non-terminal residue" evidence="1">
    <location>
        <position position="1"/>
    </location>
</feature>
<protein>
    <submittedName>
        <fullName evidence="1">Uncharacterized protein</fullName>
    </submittedName>
</protein>
<sequence length="49" mass="5485">DQHVSTQEVNTFLEEHLLGPSSYAEKIFGETDLTNAIAMLIPFSIFDTN</sequence>
<keyword evidence="2" id="KW-1185">Reference proteome</keyword>
<dbReference type="EMBL" id="JBJQND010000007">
    <property type="protein sequence ID" value="KAL3871640.1"/>
    <property type="molecule type" value="Genomic_DNA"/>
</dbReference>
<accession>A0ABD3WCK7</accession>
<evidence type="ECO:0000313" key="1">
    <source>
        <dbReference type="EMBL" id="KAL3871640.1"/>
    </source>
</evidence>
<dbReference type="AlphaFoldDB" id="A0ABD3WCK7"/>